<evidence type="ECO:0000256" key="3">
    <source>
        <dbReference type="SAM" id="SignalP"/>
    </source>
</evidence>
<feature type="signal peptide" evidence="3">
    <location>
        <begin position="1"/>
        <end position="16"/>
    </location>
</feature>
<keyword evidence="1 2" id="KW-0193">Cuticle</keyword>
<accession>A0ABM1NFZ1</accession>
<keyword evidence="3" id="KW-0732">Signal</keyword>
<dbReference type="PROSITE" id="PS51155">
    <property type="entry name" value="CHIT_BIND_RR_2"/>
    <property type="match status" value="1"/>
</dbReference>
<keyword evidence="4" id="KW-1185">Reference proteome</keyword>
<organism evidence="4 5">
    <name type="scientific">Nicrophorus vespilloides</name>
    <name type="common">Boreal carrion beetle</name>
    <dbReference type="NCBI Taxonomy" id="110193"/>
    <lineage>
        <taxon>Eukaryota</taxon>
        <taxon>Metazoa</taxon>
        <taxon>Ecdysozoa</taxon>
        <taxon>Arthropoda</taxon>
        <taxon>Hexapoda</taxon>
        <taxon>Insecta</taxon>
        <taxon>Pterygota</taxon>
        <taxon>Neoptera</taxon>
        <taxon>Endopterygota</taxon>
        <taxon>Coleoptera</taxon>
        <taxon>Polyphaga</taxon>
        <taxon>Staphyliniformia</taxon>
        <taxon>Silphidae</taxon>
        <taxon>Nicrophorinae</taxon>
        <taxon>Nicrophorus</taxon>
    </lineage>
</organism>
<dbReference type="InterPro" id="IPR050468">
    <property type="entry name" value="Cuticle_Struct_Prot"/>
</dbReference>
<evidence type="ECO:0000256" key="1">
    <source>
        <dbReference type="ARBA" id="ARBA00022460"/>
    </source>
</evidence>
<evidence type="ECO:0000313" key="4">
    <source>
        <dbReference type="Proteomes" id="UP000695000"/>
    </source>
</evidence>
<feature type="chain" id="PRO_5046450140" evidence="3">
    <location>
        <begin position="17"/>
        <end position="135"/>
    </location>
</feature>
<proteinExistence type="predicted"/>
<reference evidence="5" key="1">
    <citation type="submission" date="2025-08" db="UniProtKB">
        <authorList>
            <consortium name="RefSeq"/>
        </authorList>
    </citation>
    <scope>IDENTIFICATION</scope>
    <source>
        <tissue evidence="5">Whole Larva</tissue>
    </source>
</reference>
<dbReference type="PANTHER" id="PTHR10380:SF173">
    <property type="entry name" value="CUTICULAR PROTEIN 47EF, ISOFORM C-RELATED"/>
    <property type="match status" value="1"/>
</dbReference>
<dbReference type="RefSeq" id="XP_017785741.1">
    <property type="nucleotide sequence ID" value="XM_017930252.1"/>
</dbReference>
<evidence type="ECO:0000256" key="2">
    <source>
        <dbReference type="PROSITE-ProRule" id="PRU00497"/>
    </source>
</evidence>
<name>A0ABM1NFZ1_NICVS</name>
<dbReference type="GeneID" id="108568904"/>
<dbReference type="Proteomes" id="UP000695000">
    <property type="component" value="Unplaced"/>
</dbReference>
<dbReference type="PANTHER" id="PTHR10380">
    <property type="entry name" value="CUTICLE PROTEIN"/>
    <property type="match status" value="1"/>
</dbReference>
<dbReference type="InterPro" id="IPR000618">
    <property type="entry name" value="Insect_cuticle"/>
</dbReference>
<evidence type="ECO:0000313" key="5">
    <source>
        <dbReference type="RefSeq" id="XP_017785741.1"/>
    </source>
</evidence>
<dbReference type="Pfam" id="PF00379">
    <property type="entry name" value="Chitin_bind_4"/>
    <property type="match status" value="1"/>
</dbReference>
<protein>
    <submittedName>
        <fullName evidence="5">Larval cuticle protein LCP-17-like</fullName>
    </submittedName>
</protein>
<gene>
    <name evidence="5" type="primary">LOC108568904</name>
</gene>
<sequence>MRRFIIVFVAIAACNGFNIFRPTKPTYYKGLESDAKIIAQDLSIDPDGSYHYKYKTENGIYADQSTFINKQTSKKRLIYTTGKFHWTSPEGQLVKIGYIVDENGYQPEGNVLPTPPPIPAPILKALKYIESKKQQ</sequence>